<dbReference type="RefSeq" id="WP_202855272.1">
    <property type="nucleotide sequence ID" value="NZ_JAEUGD010000018.1"/>
</dbReference>
<keyword evidence="2" id="KW-1185">Reference proteome</keyword>
<dbReference type="Proteomes" id="UP000614216">
    <property type="component" value="Unassembled WGS sequence"/>
</dbReference>
<evidence type="ECO:0000313" key="2">
    <source>
        <dbReference type="Proteomes" id="UP000614216"/>
    </source>
</evidence>
<evidence type="ECO:0000313" key="1">
    <source>
        <dbReference type="EMBL" id="MBL6445729.1"/>
    </source>
</evidence>
<accession>A0A937KBB8</accession>
<protein>
    <submittedName>
        <fullName evidence="1">Uncharacterized protein</fullName>
    </submittedName>
</protein>
<gene>
    <name evidence="1" type="ORF">JMN32_05375</name>
</gene>
<dbReference type="AlphaFoldDB" id="A0A937KBB8"/>
<organism evidence="1 2">
    <name type="scientific">Fulvivirga marina</name>
    <dbReference type="NCBI Taxonomy" id="2494733"/>
    <lineage>
        <taxon>Bacteria</taxon>
        <taxon>Pseudomonadati</taxon>
        <taxon>Bacteroidota</taxon>
        <taxon>Cytophagia</taxon>
        <taxon>Cytophagales</taxon>
        <taxon>Fulvivirgaceae</taxon>
        <taxon>Fulvivirga</taxon>
    </lineage>
</organism>
<dbReference type="EMBL" id="JAEUGD010000018">
    <property type="protein sequence ID" value="MBL6445729.1"/>
    <property type="molecule type" value="Genomic_DNA"/>
</dbReference>
<comment type="caution">
    <text evidence="1">The sequence shown here is derived from an EMBL/GenBank/DDBJ whole genome shotgun (WGS) entry which is preliminary data.</text>
</comment>
<sequence length="328" mass="37266">MQAGKRKIKPGYEYDHLFPKCSMVDTVIQPEGKAKLHHTINLIKEMVATTLDDTAKVAPKLKGSNVRDTCRNVWQFVYDHIQYKLDKKGIEQVRRPSRVWAERKTGCDCDCMTVMICSLLTNLNIEHKIRITKYPVKSNPWLVPRYQHIYTVVTEELPIIMDTVTSWFDYEVPYLEKKDFTMNDGILVGTIEGVPSGFSGVDSLALREVIKTRINKHRSKSKHHPTYRVKPVSPVNVNIMVGRQMPCLQNQVTHQVPSEVKRIPEPLLVAPITSRNIQTKNTQQATTASQNPVHARSNTTLKKGKVWTKVLIAGVAGIGTYQIIKILT</sequence>
<proteinExistence type="predicted"/>
<reference evidence="1" key="1">
    <citation type="submission" date="2021-01" db="EMBL/GenBank/DDBJ databases">
        <title>Fulvivirga kasyanovii gen. nov., sp nov., a novel member of the phylum Bacteroidetes isolated from seawater in a mussel farm.</title>
        <authorList>
            <person name="Zhao L.-H."/>
            <person name="Wang Z.-J."/>
        </authorList>
    </citation>
    <scope>NUCLEOTIDE SEQUENCE</scope>
    <source>
        <strain evidence="1">29W222</strain>
    </source>
</reference>
<name>A0A937KBB8_9BACT</name>